<keyword evidence="3" id="KW-1185">Reference proteome</keyword>
<comment type="caution">
    <text evidence="1">The sequence shown here is derived from an EMBL/GenBank/DDBJ whole genome shotgun (WGS) entry which is preliminary data.</text>
</comment>
<organism evidence="1 3">
    <name type="scientific">Gymnopilus junonius</name>
    <name type="common">Spectacular rustgill mushroom</name>
    <name type="synonym">Gymnopilus spectabilis subsp. junonius</name>
    <dbReference type="NCBI Taxonomy" id="109634"/>
    <lineage>
        <taxon>Eukaryota</taxon>
        <taxon>Fungi</taxon>
        <taxon>Dikarya</taxon>
        <taxon>Basidiomycota</taxon>
        <taxon>Agaricomycotina</taxon>
        <taxon>Agaricomycetes</taxon>
        <taxon>Agaricomycetidae</taxon>
        <taxon>Agaricales</taxon>
        <taxon>Agaricineae</taxon>
        <taxon>Hymenogastraceae</taxon>
        <taxon>Gymnopilus</taxon>
    </lineage>
</organism>
<accession>A0A9P5N955</accession>
<dbReference type="AlphaFoldDB" id="A0A9P5N955"/>
<dbReference type="EMBL" id="JADNYJ010000244">
    <property type="protein sequence ID" value="KAF8873211.1"/>
    <property type="molecule type" value="Genomic_DNA"/>
</dbReference>
<gene>
    <name evidence="2" type="ORF">CPB84DRAFT_1790782</name>
    <name evidence="1" type="ORF">CPB84DRAFT_1798576</name>
</gene>
<dbReference type="EMBL" id="JADNYJ010000121">
    <property type="protein sequence ID" value="KAF8882622.1"/>
    <property type="molecule type" value="Genomic_DNA"/>
</dbReference>
<name>A0A9P5N955_GYMJU</name>
<evidence type="ECO:0000313" key="2">
    <source>
        <dbReference type="EMBL" id="KAF8882622.1"/>
    </source>
</evidence>
<proteinExistence type="predicted"/>
<evidence type="ECO:0000313" key="1">
    <source>
        <dbReference type="EMBL" id="KAF8873211.1"/>
    </source>
</evidence>
<reference evidence="1" key="1">
    <citation type="submission" date="2020-11" db="EMBL/GenBank/DDBJ databases">
        <authorList>
            <consortium name="DOE Joint Genome Institute"/>
            <person name="Ahrendt S."/>
            <person name="Riley R."/>
            <person name="Andreopoulos W."/>
            <person name="LaButti K."/>
            <person name="Pangilinan J."/>
            <person name="Ruiz-duenas F.J."/>
            <person name="Barrasa J.M."/>
            <person name="Sanchez-Garcia M."/>
            <person name="Camarero S."/>
            <person name="Miyauchi S."/>
            <person name="Serrano A."/>
            <person name="Linde D."/>
            <person name="Babiker R."/>
            <person name="Drula E."/>
            <person name="Ayuso-Fernandez I."/>
            <person name="Pacheco R."/>
            <person name="Padilla G."/>
            <person name="Ferreira P."/>
            <person name="Barriuso J."/>
            <person name="Kellner H."/>
            <person name="Castanera R."/>
            <person name="Alfaro M."/>
            <person name="Ramirez L."/>
            <person name="Pisabarro A.G."/>
            <person name="Kuo A."/>
            <person name="Tritt A."/>
            <person name="Lipzen A."/>
            <person name="He G."/>
            <person name="Yan M."/>
            <person name="Ng V."/>
            <person name="Cullen D."/>
            <person name="Martin F."/>
            <person name="Rosso M.-N."/>
            <person name="Henrissat B."/>
            <person name="Hibbett D."/>
            <person name="Martinez A.T."/>
            <person name="Grigoriev I.V."/>
        </authorList>
    </citation>
    <scope>NUCLEOTIDE SEQUENCE</scope>
    <source>
        <strain evidence="1">AH 44721</strain>
    </source>
</reference>
<dbReference type="Proteomes" id="UP000724874">
    <property type="component" value="Unassembled WGS sequence"/>
</dbReference>
<protein>
    <submittedName>
        <fullName evidence="1">Uncharacterized protein</fullName>
    </submittedName>
</protein>
<evidence type="ECO:0000313" key="3">
    <source>
        <dbReference type="Proteomes" id="UP000724874"/>
    </source>
</evidence>
<sequence>MLVAFVCVLGPIVSVYRYLALSSSAPGLISFLRGFSSRVSLFQVQTHGLPISLPRMSFTSFLTGPQHSYLFMEPGRSSQNYCQILSFRSLLIVCVECLSWRMFVQASRRRVSSTVRLERSLYTHPLLFIRAFR</sequence>